<dbReference type="InterPro" id="IPR006311">
    <property type="entry name" value="TAT_signal"/>
</dbReference>
<evidence type="ECO:0000313" key="3">
    <source>
        <dbReference type="Proteomes" id="UP001589693"/>
    </source>
</evidence>
<dbReference type="Proteomes" id="UP001589693">
    <property type="component" value="Unassembled WGS sequence"/>
</dbReference>
<evidence type="ECO:0000313" key="2">
    <source>
        <dbReference type="EMBL" id="MFB9908567.1"/>
    </source>
</evidence>
<sequence>MSLTLDLIPDHDQAPAGATPTRALSELKVSGTRRTVLKAMALGAMTLGTTALSWSGGPKTARAEIGKNGMQGWDRNDCKDAYPVGYDEKGDTSGEFVNTYGACFNGSWRGSNFCDGGWHKYGTWHENGVQADHAPTSTACGTTTTKNAWKWTTPDGRVYRCSDGFTTFWGGGHNGQTYLTICRA</sequence>
<organism evidence="2 3">
    <name type="scientific">Allokutzneria oryzae</name>
    <dbReference type="NCBI Taxonomy" id="1378989"/>
    <lineage>
        <taxon>Bacteria</taxon>
        <taxon>Bacillati</taxon>
        <taxon>Actinomycetota</taxon>
        <taxon>Actinomycetes</taxon>
        <taxon>Pseudonocardiales</taxon>
        <taxon>Pseudonocardiaceae</taxon>
        <taxon>Allokutzneria</taxon>
    </lineage>
</organism>
<feature type="region of interest" description="Disordered" evidence="1">
    <location>
        <begin position="1"/>
        <end position="20"/>
    </location>
</feature>
<proteinExistence type="predicted"/>
<reference evidence="2 3" key="1">
    <citation type="submission" date="2024-09" db="EMBL/GenBank/DDBJ databases">
        <authorList>
            <person name="Sun Q."/>
            <person name="Mori K."/>
        </authorList>
    </citation>
    <scope>NUCLEOTIDE SEQUENCE [LARGE SCALE GENOMIC DNA]</scope>
    <source>
        <strain evidence="2 3">TBRC 7907</strain>
    </source>
</reference>
<dbReference type="PROSITE" id="PS51318">
    <property type="entry name" value="TAT"/>
    <property type="match status" value="1"/>
</dbReference>
<name>A0ABV6A5Y6_9PSEU</name>
<evidence type="ECO:0000256" key="1">
    <source>
        <dbReference type="SAM" id="MobiDB-lite"/>
    </source>
</evidence>
<comment type="caution">
    <text evidence="2">The sequence shown here is derived from an EMBL/GenBank/DDBJ whole genome shotgun (WGS) entry which is preliminary data.</text>
</comment>
<dbReference type="EMBL" id="JBHLZU010000027">
    <property type="protein sequence ID" value="MFB9908567.1"/>
    <property type="molecule type" value="Genomic_DNA"/>
</dbReference>
<gene>
    <name evidence="2" type="ORF">ACFFQA_31915</name>
</gene>
<keyword evidence="3" id="KW-1185">Reference proteome</keyword>
<protein>
    <submittedName>
        <fullName evidence="2">Uncharacterized protein</fullName>
    </submittedName>
</protein>
<accession>A0ABV6A5Y6</accession>
<dbReference type="RefSeq" id="WP_377860393.1">
    <property type="nucleotide sequence ID" value="NZ_JBHLZU010000027.1"/>
</dbReference>